<evidence type="ECO:0000256" key="1">
    <source>
        <dbReference type="SAM" id="Phobius"/>
    </source>
</evidence>
<keyword evidence="3" id="KW-1185">Reference proteome</keyword>
<dbReference type="AlphaFoldDB" id="A0A9X0CQI9"/>
<protein>
    <submittedName>
        <fullName evidence="2">Uncharacterized protein</fullName>
    </submittedName>
</protein>
<evidence type="ECO:0000313" key="2">
    <source>
        <dbReference type="EMBL" id="KAJ7369839.1"/>
    </source>
</evidence>
<reference evidence="2" key="1">
    <citation type="submission" date="2023-01" db="EMBL/GenBank/DDBJ databases">
        <title>Genome assembly of the deep-sea coral Lophelia pertusa.</title>
        <authorList>
            <person name="Herrera S."/>
            <person name="Cordes E."/>
        </authorList>
    </citation>
    <scope>NUCLEOTIDE SEQUENCE</scope>
    <source>
        <strain evidence="2">USNM1676648</strain>
        <tissue evidence="2">Polyp</tissue>
    </source>
</reference>
<name>A0A9X0CQI9_9CNID</name>
<comment type="caution">
    <text evidence="2">The sequence shown here is derived from an EMBL/GenBank/DDBJ whole genome shotgun (WGS) entry which is preliminary data.</text>
</comment>
<feature type="transmembrane region" description="Helical" evidence="1">
    <location>
        <begin position="52"/>
        <end position="70"/>
    </location>
</feature>
<sequence>MWRRVEIAAKLMLPFLIIFGLLLRMENAYIEDTSYLDDSKDYDWSSDSSYEITLFDTLLCFAWLGVLVFIKVVMWKPPSTDQETSREYAVTPFIHVRAEPVRFVRRENTRTMREFYRNGELISIRLENDNFIYFRHHDEFCAYWFREIIVLYEDGSNTTYSALRCRGDLSGTCLNIQYKWKTVNHDDGDDRCRSNNFCGVFSSRGINDYYYDEFTLCEDILDNMARSVFVKPCERLGHEKADFKGTLVALKSCVLEMLVWFILHDKLRIDLRLSSFKPGPIYTVDDILNGTVADELQNELKSFIMKGHVVSHRRALPPPEISSEVSEERNILEEQRVSDPAITRRWSYCKIAMGCGVAAIGLYAAYKYFR</sequence>
<keyword evidence="1" id="KW-0472">Membrane</keyword>
<keyword evidence="1" id="KW-1133">Transmembrane helix</keyword>
<dbReference type="Proteomes" id="UP001163046">
    <property type="component" value="Unassembled WGS sequence"/>
</dbReference>
<dbReference type="EMBL" id="MU826883">
    <property type="protein sequence ID" value="KAJ7369839.1"/>
    <property type="molecule type" value="Genomic_DNA"/>
</dbReference>
<gene>
    <name evidence="2" type="ORF">OS493_036063</name>
</gene>
<evidence type="ECO:0000313" key="3">
    <source>
        <dbReference type="Proteomes" id="UP001163046"/>
    </source>
</evidence>
<proteinExistence type="predicted"/>
<keyword evidence="1" id="KW-0812">Transmembrane</keyword>
<feature type="transmembrane region" description="Helical" evidence="1">
    <location>
        <begin position="351"/>
        <end position="369"/>
    </location>
</feature>
<organism evidence="2 3">
    <name type="scientific">Desmophyllum pertusum</name>
    <dbReference type="NCBI Taxonomy" id="174260"/>
    <lineage>
        <taxon>Eukaryota</taxon>
        <taxon>Metazoa</taxon>
        <taxon>Cnidaria</taxon>
        <taxon>Anthozoa</taxon>
        <taxon>Hexacorallia</taxon>
        <taxon>Scleractinia</taxon>
        <taxon>Caryophylliina</taxon>
        <taxon>Caryophylliidae</taxon>
        <taxon>Desmophyllum</taxon>
    </lineage>
</organism>
<accession>A0A9X0CQI9</accession>